<organism evidence="2 3">
    <name type="scientific">Nephila pilipes</name>
    <name type="common">Giant wood spider</name>
    <name type="synonym">Nephila maculata</name>
    <dbReference type="NCBI Taxonomy" id="299642"/>
    <lineage>
        <taxon>Eukaryota</taxon>
        <taxon>Metazoa</taxon>
        <taxon>Ecdysozoa</taxon>
        <taxon>Arthropoda</taxon>
        <taxon>Chelicerata</taxon>
        <taxon>Arachnida</taxon>
        <taxon>Araneae</taxon>
        <taxon>Araneomorphae</taxon>
        <taxon>Entelegynae</taxon>
        <taxon>Araneoidea</taxon>
        <taxon>Nephilidae</taxon>
        <taxon>Nephila</taxon>
    </lineage>
</organism>
<dbReference type="Proteomes" id="UP000887013">
    <property type="component" value="Unassembled WGS sequence"/>
</dbReference>
<keyword evidence="3" id="KW-1185">Reference proteome</keyword>
<evidence type="ECO:0000256" key="1">
    <source>
        <dbReference type="SAM" id="MobiDB-lite"/>
    </source>
</evidence>
<dbReference type="EMBL" id="BMAW01033625">
    <property type="protein sequence ID" value="GFU31101.1"/>
    <property type="molecule type" value="Genomic_DNA"/>
</dbReference>
<feature type="compositionally biased region" description="Polar residues" evidence="1">
    <location>
        <begin position="75"/>
        <end position="88"/>
    </location>
</feature>
<dbReference type="AlphaFoldDB" id="A0A8X6QNB0"/>
<reference evidence="2" key="1">
    <citation type="submission" date="2020-08" db="EMBL/GenBank/DDBJ databases">
        <title>Multicomponent nature underlies the extraordinary mechanical properties of spider dragline silk.</title>
        <authorList>
            <person name="Kono N."/>
            <person name="Nakamura H."/>
            <person name="Mori M."/>
            <person name="Yoshida Y."/>
            <person name="Ohtoshi R."/>
            <person name="Malay A.D."/>
            <person name="Moran D.A.P."/>
            <person name="Tomita M."/>
            <person name="Numata K."/>
            <person name="Arakawa K."/>
        </authorList>
    </citation>
    <scope>NUCLEOTIDE SEQUENCE</scope>
</reference>
<gene>
    <name evidence="2" type="ORF">NPIL_259671</name>
</gene>
<protein>
    <submittedName>
        <fullName evidence="2">Uncharacterized protein</fullName>
    </submittedName>
</protein>
<sequence>MMHCHTSIDEQQTNSNRTLLSPHRNSYYLELQSPYKSILPPSRRNLRISSIETRDAGETSCKGWSADPATGGGVPTTNGAGKSESANFRQHNDRKRIFVRILIMTELLPTCK</sequence>
<accession>A0A8X6QNB0</accession>
<proteinExistence type="predicted"/>
<evidence type="ECO:0000313" key="3">
    <source>
        <dbReference type="Proteomes" id="UP000887013"/>
    </source>
</evidence>
<name>A0A8X6QNB0_NEPPI</name>
<comment type="caution">
    <text evidence="2">The sequence shown here is derived from an EMBL/GenBank/DDBJ whole genome shotgun (WGS) entry which is preliminary data.</text>
</comment>
<feature type="region of interest" description="Disordered" evidence="1">
    <location>
        <begin position="57"/>
        <end position="88"/>
    </location>
</feature>
<feature type="compositionally biased region" description="Polar residues" evidence="1">
    <location>
        <begin position="9"/>
        <end position="19"/>
    </location>
</feature>
<feature type="region of interest" description="Disordered" evidence="1">
    <location>
        <begin position="1"/>
        <end position="21"/>
    </location>
</feature>
<evidence type="ECO:0000313" key="2">
    <source>
        <dbReference type="EMBL" id="GFU31101.1"/>
    </source>
</evidence>